<dbReference type="Gene3D" id="3.30.470.20">
    <property type="entry name" value="ATP-grasp fold, B domain"/>
    <property type="match status" value="1"/>
</dbReference>
<organism evidence="1 2">
    <name type="scientific">Candidatus Uhrbacteria bacterium RIFOXYB2_FULL_57_15</name>
    <dbReference type="NCBI Taxonomy" id="1802422"/>
    <lineage>
        <taxon>Bacteria</taxon>
        <taxon>Candidatus Uhriibacteriota</taxon>
    </lineage>
</organism>
<evidence type="ECO:0000313" key="2">
    <source>
        <dbReference type="Proteomes" id="UP000176501"/>
    </source>
</evidence>
<accession>A0A1F7W622</accession>
<protein>
    <submittedName>
        <fullName evidence="1">Uncharacterized protein</fullName>
    </submittedName>
</protein>
<name>A0A1F7W622_9BACT</name>
<proteinExistence type="predicted"/>
<dbReference type="EMBL" id="MGFE01000021">
    <property type="protein sequence ID" value="OGL98262.1"/>
    <property type="molecule type" value="Genomic_DNA"/>
</dbReference>
<reference evidence="1 2" key="1">
    <citation type="journal article" date="2016" name="Nat. Commun.">
        <title>Thousands of microbial genomes shed light on interconnected biogeochemical processes in an aquifer system.</title>
        <authorList>
            <person name="Anantharaman K."/>
            <person name="Brown C.T."/>
            <person name="Hug L.A."/>
            <person name="Sharon I."/>
            <person name="Castelle C.J."/>
            <person name="Probst A.J."/>
            <person name="Thomas B.C."/>
            <person name="Singh A."/>
            <person name="Wilkins M.J."/>
            <person name="Karaoz U."/>
            <person name="Brodie E.L."/>
            <person name="Williams K.H."/>
            <person name="Hubbard S.S."/>
            <person name="Banfield J.F."/>
        </authorList>
    </citation>
    <scope>NUCLEOTIDE SEQUENCE [LARGE SCALE GENOMIC DNA]</scope>
</reference>
<dbReference type="SUPFAM" id="SSF56104">
    <property type="entry name" value="SAICAR synthase-like"/>
    <property type="match status" value="1"/>
</dbReference>
<sequence length="252" mass="28367">MTHEEIIRMFVPVFDELKPFFEGDSRILKVIPDHPDLLLSRLKPTIFSMRANGVVPLSGIDLRRATLDGIFSGILRAAGIQTSTLAVLDAYVLMKKESVPPIEIVVKGAFIGSPKHIYKRMLETPTRFGNALTAGERHEPYVRFDWRNPLPDEDLCMPEGLADLFIDVTMAKRTALAAFQALRFHLRAHQLDLLDICFFMSTDGMTVCAETSTDNTNIVYSGIDVDVREVFSGEKKEQAIERADKIIRLLTE</sequence>
<gene>
    <name evidence="1" type="ORF">A2304_00225</name>
</gene>
<evidence type="ECO:0000313" key="1">
    <source>
        <dbReference type="EMBL" id="OGL98262.1"/>
    </source>
</evidence>
<dbReference type="Gene3D" id="3.30.200.20">
    <property type="entry name" value="Phosphorylase Kinase, domain 1"/>
    <property type="match status" value="1"/>
</dbReference>
<comment type="caution">
    <text evidence="1">The sequence shown here is derived from an EMBL/GenBank/DDBJ whole genome shotgun (WGS) entry which is preliminary data.</text>
</comment>
<dbReference type="AlphaFoldDB" id="A0A1F7W622"/>
<dbReference type="Proteomes" id="UP000176501">
    <property type="component" value="Unassembled WGS sequence"/>
</dbReference>